<feature type="chain" id="PRO_5002061771" evidence="1">
    <location>
        <begin position="19"/>
        <end position="44"/>
    </location>
</feature>
<evidence type="ECO:0000313" key="2">
    <source>
        <dbReference type="EMBL" id="JAD23126.1"/>
    </source>
</evidence>
<evidence type="ECO:0000256" key="1">
    <source>
        <dbReference type="SAM" id="SignalP"/>
    </source>
</evidence>
<dbReference type="AlphaFoldDB" id="A0A0A8YAY3"/>
<dbReference type="EMBL" id="GBRH01274769">
    <property type="protein sequence ID" value="JAD23126.1"/>
    <property type="molecule type" value="Transcribed_RNA"/>
</dbReference>
<organism evidence="2">
    <name type="scientific">Arundo donax</name>
    <name type="common">Giant reed</name>
    <name type="synonym">Donax arundinaceus</name>
    <dbReference type="NCBI Taxonomy" id="35708"/>
    <lineage>
        <taxon>Eukaryota</taxon>
        <taxon>Viridiplantae</taxon>
        <taxon>Streptophyta</taxon>
        <taxon>Embryophyta</taxon>
        <taxon>Tracheophyta</taxon>
        <taxon>Spermatophyta</taxon>
        <taxon>Magnoliopsida</taxon>
        <taxon>Liliopsida</taxon>
        <taxon>Poales</taxon>
        <taxon>Poaceae</taxon>
        <taxon>PACMAD clade</taxon>
        <taxon>Arundinoideae</taxon>
        <taxon>Arundineae</taxon>
        <taxon>Arundo</taxon>
    </lineage>
</organism>
<name>A0A0A8YAY3_ARUDO</name>
<sequence>MMIPHLWLASSMVSSSSASWQVRVNTGSTDTCSTSGCRGLFSVR</sequence>
<keyword evidence="1" id="KW-0732">Signal</keyword>
<protein>
    <submittedName>
        <fullName evidence="2">Uncharacterized protein</fullName>
    </submittedName>
</protein>
<reference evidence="2" key="1">
    <citation type="submission" date="2014-09" db="EMBL/GenBank/DDBJ databases">
        <authorList>
            <person name="Magalhaes I.L.F."/>
            <person name="Oliveira U."/>
            <person name="Santos F.R."/>
            <person name="Vidigal T.H.D.A."/>
            <person name="Brescovit A.D."/>
            <person name="Santos A.J."/>
        </authorList>
    </citation>
    <scope>NUCLEOTIDE SEQUENCE</scope>
    <source>
        <tissue evidence="2">Shoot tissue taken approximately 20 cm above the soil surface</tissue>
    </source>
</reference>
<accession>A0A0A8YAY3</accession>
<reference evidence="2" key="2">
    <citation type="journal article" date="2015" name="Data Brief">
        <title>Shoot transcriptome of the giant reed, Arundo donax.</title>
        <authorList>
            <person name="Barrero R.A."/>
            <person name="Guerrero F.D."/>
            <person name="Moolhuijzen P."/>
            <person name="Goolsby J.A."/>
            <person name="Tidwell J."/>
            <person name="Bellgard S.E."/>
            <person name="Bellgard M.I."/>
        </authorList>
    </citation>
    <scope>NUCLEOTIDE SEQUENCE</scope>
    <source>
        <tissue evidence="2">Shoot tissue taken approximately 20 cm above the soil surface</tissue>
    </source>
</reference>
<feature type="signal peptide" evidence="1">
    <location>
        <begin position="1"/>
        <end position="18"/>
    </location>
</feature>
<proteinExistence type="predicted"/>